<dbReference type="Proteomes" id="UP000887116">
    <property type="component" value="Unassembled WGS sequence"/>
</dbReference>
<sequence>MVADALSRIHIYTTNTPSVVDFNKMAREQLKDSQLQDILALSCPNSPVLQPLPVGQPPVTLYCDVSMDCIRPFGPEMFRWEIFNNQHALPYPGVRASLKTVAERYM</sequence>
<accession>A0A8X6FZ14</accession>
<organism evidence="1 2">
    <name type="scientific">Trichonephila clavata</name>
    <name type="common">Joro spider</name>
    <name type="synonym">Nephila clavata</name>
    <dbReference type="NCBI Taxonomy" id="2740835"/>
    <lineage>
        <taxon>Eukaryota</taxon>
        <taxon>Metazoa</taxon>
        <taxon>Ecdysozoa</taxon>
        <taxon>Arthropoda</taxon>
        <taxon>Chelicerata</taxon>
        <taxon>Arachnida</taxon>
        <taxon>Araneae</taxon>
        <taxon>Araneomorphae</taxon>
        <taxon>Entelegynae</taxon>
        <taxon>Araneoidea</taxon>
        <taxon>Nephilidae</taxon>
        <taxon>Trichonephila</taxon>
    </lineage>
</organism>
<dbReference type="AlphaFoldDB" id="A0A8X6FZ14"/>
<comment type="caution">
    <text evidence="1">The sequence shown here is derived from an EMBL/GenBank/DDBJ whole genome shotgun (WGS) entry which is preliminary data.</text>
</comment>
<reference evidence="1" key="1">
    <citation type="submission" date="2020-07" db="EMBL/GenBank/DDBJ databases">
        <title>Multicomponent nature underlies the extraordinary mechanical properties of spider dragline silk.</title>
        <authorList>
            <person name="Kono N."/>
            <person name="Nakamura H."/>
            <person name="Mori M."/>
            <person name="Yoshida Y."/>
            <person name="Ohtoshi R."/>
            <person name="Malay A.D."/>
            <person name="Moran D.A.P."/>
            <person name="Tomita M."/>
            <person name="Numata K."/>
            <person name="Arakawa K."/>
        </authorList>
    </citation>
    <scope>NUCLEOTIDE SEQUENCE</scope>
</reference>
<evidence type="ECO:0000313" key="2">
    <source>
        <dbReference type="Proteomes" id="UP000887116"/>
    </source>
</evidence>
<proteinExistence type="predicted"/>
<keyword evidence="2" id="KW-1185">Reference proteome</keyword>
<name>A0A8X6FZ14_TRICU</name>
<protein>
    <submittedName>
        <fullName evidence="1">Transposon Ty3-I Gag-Pol polyprotein</fullName>
    </submittedName>
</protein>
<dbReference type="EMBL" id="BMAO01013984">
    <property type="protein sequence ID" value="GFQ92141.1"/>
    <property type="molecule type" value="Genomic_DNA"/>
</dbReference>
<gene>
    <name evidence="1" type="primary">TY3B-I_1183</name>
    <name evidence="1" type="ORF">TNCT_65951</name>
</gene>
<dbReference type="OrthoDB" id="6433932at2759"/>
<evidence type="ECO:0000313" key="1">
    <source>
        <dbReference type="EMBL" id="GFQ92141.1"/>
    </source>
</evidence>